<dbReference type="EMBL" id="AQGS01000065">
    <property type="protein sequence ID" value="EPS43784.1"/>
    <property type="molecule type" value="Genomic_DNA"/>
</dbReference>
<comment type="caution">
    <text evidence="1">The sequence shown here is derived from an EMBL/GenBank/DDBJ whole genome shotgun (WGS) entry which is preliminary data.</text>
</comment>
<evidence type="ECO:0000313" key="2">
    <source>
        <dbReference type="Proteomes" id="UP000015100"/>
    </source>
</evidence>
<dbReference type="AlphaFoldDB" id="S8ALL0"/>
<reference evidence="2" key="2">
    <citation type="submission" date="2013-04" db="EMBL/GenBank/DDBJ databases">
        <title>Genomic mechanisms accounting for the adaptation to parasitism in nematode-trapping fungi.</title>
        <authorList>
            <person name="Ahren D.G."/>
        </authorList>
    </citation>
    <scope>NUCLEOTIDE SEQUENCE [LARGE SCALE GENOMIC DNA]</scope>
    <source>
        <strain evidence="2">CBS 200.50</strain>
    </source>
</reference>
<dbReference type="OrthoDB" id="5311944at2759"/>
<dbReference type="HOGENOM" id="CLU_690814_0_0_1"/>
<protein>
    <submittedName>
        <fullName evidence="1">Uncharacterized protein</fullName>
    </submittedName>
</protein>
<gene>
    <name evidence="1" type="ORF">H072_2223</name>
</gene>
<name>S8ALL0_DACHA</name>
<organism evidence="1 2">
    <name type="scientific">Dactylellina haptotyla (strain CBS 200.50)</name>
    <name type="common">Nematode-trapping fungus</name>
    <name type="synonym">Monacrosporium haptotylum</name>
    <dbReference type="NCBI Taxonomy" id="1284197"/>
    <lineage>
        <taxon>Eukaryota</taxon>
        <taxon>Fungi</taxon>
        <taxon>Dikarya</taxon>
        <taxon>Ascomycota</taxon>
        <taxon>Pezizomycotina</taxon>
        <taxon>Orbiliomycetes</taxon>
        <taxon>Orbiliales</taxon>
        <taxon>Orbiliaceae</taxon>
        <taxon>Dactylellina</taxon>
    </lineage>
</organism>
<evidence type="ECO:0000313" key="1">
    <source>
        <dbReference type="EMBL" id="EPS43784.1"/>
    </source>
</evidence>
<accession>S8ALL0</accession>
<dbReference type="Proteomes" id="UP000015100">
    <property type="component" value="Unassembled WGS sequence"/>
</dbReference>
<proteinExistence type="predicted"/>
<keyword evidence="2" id="KW-1185">Reference proteome</keyword>
<reference evidence="1 2" key="1">
    <citation type="journal article" date="2013" name="PLoS Genet.">
        <title>Genomic mechanisms accounting for the adaptation to parasitism in nematode-trapping fungi.</title>
        <authorList>
            <person name="Meerupati T."/>
            <person name="Andersson K.M."/>
            <person name="Friman E."/>
            <person name="Kumar D."/>
            <person name="Tunlid A."/>
            <person name="Ahren D."/>
        </authorList>
    </citation>
    <scope>NUCLEOTIDE SEQUENCE [LARGE SCALE GENOMIC DNA]</scope>
    <source>
        <strain evidence="1 2">CBS 200.50</strain>
    </source>
</reference>
<sequence length="399" mass="46558">MRQMMPFGIDFIRKIHLWFGKYNKAFITGDTIGANILFRKICLKTWGAHKFKVVTSVEMRPNTSSHKDCMIELLSPFTKNEELAVIEHRGLVLSGFFEVIKHQLETNHRLKDLTLEPNILNLCSEYDVNPEDMTLRGATSNLKTLRLTFQANEYDYLNSQRAGRFVEIISQFGKATRNLHTLTLDGTLPWYPRPSKRLKFPNLDTLIIHKLNYSEPPVPNVVYDLMAPETLSSVRVHSTIRPDTWQTTNEILDQFLLFPNLEELHLYHQHDYMDCWACEGIHKLLHILITPAAQDVKLLTQNLHKLKVVKWYSSYCHVLLFQYHVNRVPGEAVSWKLERSTFKKIENENGLPCADYHGRYPNVEVLDENIKDELKQKLDFTLLPPRIVWHDLKSHEGNI</sequence>
<dbReference type="OMA" id="WFEREAV"/>